<proteinExistence type="inferred from homology"/>
<feature type="binding site" evidence="7">
    <location>
        <begin position="33"/>
        <end position="40"/>
    </location>
    <ligand>
        <name>GTP</name>
        <dbReference type="ChEBI" id="CHEBI:37565"/>
    </ligand>
</feature>
<evidence type="ECO:0000256" key="1">
    <source>
        <dbReference type="ARBA" id="ARBA00004173"/>
    </source>
</evidence>
<dbReference type="PROSITE" id="PS51722">
    <property type="entry name" value="G_TR_2"/>
    <property type="match status" value="1"/>
</dbReference>
<dbReference type="InterPro" id="IPR000640">
    <property type="entry name" value="EFG_V-like"/>
</dbReference>
<dbReference type="FunFam" id="3.30.70.240:FF:000041">
    <property type="entry name" value="Elongation factor G, mitochondrial"/>
    <property type="match status" value="1"/>
</dbReference>
<keyword evidence="10" id="KW-1185">Reference proteome</keyword>
<comment type="function">
    <text evidence="7">Mitochondrial GTPase that catalyzes the GTP-dependent ribosomal translocation step during translation elongation. During this step, the ribosome changes from the pre-translocational (PRE) to the post-translocational (POST) state as the newly formed A-site-bound peptidyl-tRNA and P-site-bound deacylated tRNA move to the P and E sites, respectively. Catalyzes the coordinated movement of the two tRNA molecules, the mRNA and conformational changes in the ribosome.</text>
</comment>
<dbReference type="Gene3D" id="2.40.30.10">
    <property type="entry name" value="Translation factors"/>
    <property type="match status" value="1"/>
</dbReference>
<evidence type="ECO:0000259" key="8">
    <source>
        <dbReference type="PROSITE" id="PS51722"/>
    </source>
</evidence>
<dbReference type="CDD" id="cd04091">
    <property type="entry name" value="mtEFG1_II_like"/>
    <property type="match status" value="1"/>
</dbReference>
<feature type="binding site" evidence="7">
    <location>
        <begin position="100"/>
        <end position="104"/>
    </location>
    <ligand>
        <name>GTP</name>
        <dbReference type="ChEBI" id="CHEBI:37565"/>
    </ligand>
</feature>
<evidence type="ECO:0000256" key="3">
    <source>
        <dbReference type="ARBA" id="ARBA00022741"/>
    </source>
</evidence>
<dbReference type="UniPathway" id="UPA00345"/>
<reference evidence="9" key="1">
    <citation type="submission" date="2019-06" db="EMBL/GenBank/DDBJ databases">
        <authorList>
            <person name="Zheng W."/>
        </authorList>
    </citation>
    <scope>NUCLEOTIDE SEQUENCE</scope>
    <source>
        <strain evidence="9">QDHG01</strain>
    </source>
</reference>
<dbReference type="InterPro" id="IPR005517">
    <property type="entry name" value="Transl_elong_EFG/EF2_IV"/>
</dbReference>
<dbReference type="PROSITE" id="PS00301">
    <property type="entry name" value="G_TR_1"/>
    <property type="match status" value="1"/>
</dbReference>
<dbReference type="HAMAP" id="MF_00054_B">
    <property type="entry name" value="EF_G_EF_2_B"/>
    <property type="match status" value="1"/>
</dbReference>
<keyword evidence="5 7" id="KW-0648">Protein biosynthesis</keyword>
<dbReference type="Pfam" id="PF00009">
    <property type="entry name" value="GTP_EFTU"/>
    <property type="match status" value="1"/>
</dbReference>
<dbReference type="InterPro" id="IPR035649">
    <property type="entry name" value="EFG_V"/>
</dbReference>
<feature type="domain" description="Tr-type G" evidence="8">
    <location>
        <begin position="24"/>
        <end position="301"/>
    </location>
</feature>
<dbReference type="Gene3D" id="3.30.70.870">
    <property type="entry name" value="Elongation Factor G (Translational Gtpase), domain 3"/>
    <property type="match status" value="1"/>
</dbReference>
<feature type="binding site" evidence="7">
    <location>
        <begin position="154"/>
        <end position="157"/>
    </location>
    <ligand>
        <name>GTP</name>
        <dbReference type="ChEBI" id="CHEBI:37565"/>
    </ligand>
</feature>
<dbReference type="InterPro" id="IPR014721">
    <property type="entry name" value="Ribsml_uS5_D2-typ_fold_subgr"/>
</dbReference>
<dbReference type="InterPro" id="IPR009000">
    <property type="entry name" value="Transl_B-barrel_sf"/>
</dbReference>
<dbReference type="Pfam" id="PF00679">
    <property type="entry name" value="EFG_C"/>
    <property type="match status" value="1"/>
</dbReference>
<dbReference type="NCBIfam" id="NF009381">
    <property type="entry name" value="PRK12740.1-5"/>
    <property type="match status" value="1"/>
</dbReference>
<evidence type="ECO:0000256" key="7">
    <source>
        <dbReference type="HAMAP-Rule" id="MF_03061"/>
    </source>
</evidence>
<dbReference type="Gene3D" id="3.40.50.300">
    <property type="entry name" value="P-loop containing nucleotide triphosphate hydrolases"/>
    <property type="match status" value="1"/>
</dbReference>
<name>A0A8J8SYJ8_HALGN</name>
<dbReference type="SUPFAM" id="SSF50447">
    <property type="entry name" value="Translation proteins"/>
    <property type="match status" value="1"/>
</dbReference>
<comment type="similarity">
    <text evidence="2">Belongs to the TRAFAC class translation factor GTPase superfamily. Classic translation factor GTPase family. EF-G/EF-2 subfamily.</text>
</comment>
<dbReference type="InterPro" id="IPR041095">
    <property type="entry name" value="EFG_II"/>
</dbReference>
<dbReference type="CDD" id="cd01434">
    <property type="entry name" value="EFG_mtEFG1_IV"/>
    <property type="match status" value="1"/>
</dbReference>
<dbReference type="OrthoDB" id="198619at2759"/>
<dbReference type="InterPro" id="IPR004161">
    <property type="entry name" value="EFTu-like_2"/>
</dbReference>
<dbReference type="CDD" id="cd03713">
    <property type="entry name" value="EFG_mtEFG_C"/>
    <property type="match status" value="1"/>
</dbReference>
<evidence type="ECO:0000256" key="6">
    <source>
        <dbReference type="ARBA" id="ARBA00023134"/>
    </source>
</evidence>
<dbReference type="GO" id="GO:0005739">
    <property type="term" value="C:mitochondrion"/>
    <property type="evidence" value="ECO:0007669"/>
    <property type="project" value="UniProtKB-SubCell"/>
</dbReference>
<comment type="subcellular location">
    <subcellularLocation>
        <location evidence="1 7">Mitochondrion</location>
    </subcellularLocation>
</comment>
<dbReference type="Gene3D" id="3.30.230.10">
    <property type="match status" value="1"/>
</dbReference>
<dbReference type="FunFam" id="2.40.30.10:FF:000022">
    <property type="entry name" value="Elongation factor G, mitochondrial"/>
    <property type="match status" value="1"/>
</dbReference>
<dbReference type="InterPro" id="IPR005225">
    <property type="entry name" value="Small_GTP-bd"/>
</dbReference>
<dbReference type="PANTHER" id="PTHR43636">
    <property type="entry name" value="ELONGATION FACTOR G, MITOCHONDRIAL"/>
    <property type="match status" value="1"/>
</dbReference>
<dbReference type="AlphaFoldDB" id="A0A8J8SYJ8"/>
<accession>A0A8J8SYJ8</accession>
<dbReference type="Pfam" id="PF03764">
    <property type="entry name" value="EFG_IV"/>
    <property type="match status" value="1"/>
</dbReference>
<dbReference type="PANTHER" id="PTHR43636:SF2">
    <property type="entry name" value="ELONGATION FACTOR G, MITOCHONDRIAL"/>
    <property type="match status" value="1"/>
</dbReference>
<protein>
    <recommendedName>
        <fullName evidence="7">Elongation factor G, mitochondrial</fullName>
        <shortName evidence="7">EF-Gmt</shortName>
    </recommendedName>
    <alternativeName>
        <fullName evidence="7">Elongation factor G 1, mitochondrial</fullName>
        <shortName evidence="7">mEF-G 1</shortName>
    </alternativeName>
    <alternativeName>
        <fullName evidence="7">Elongation factor G1</fullName>
    </alternativeName>
</protein>
<keyword evidence="4 7" id="KW-0251">Elongation factor</keyword>
<dbReference type="GO" id="GO:0070125">
    <property type="term" value="P:mitochondrial translational elongation"/>
    <property type="evidence" value="ECO:0007669"/>
    <property type="project" value="UniProtKB-UniRule"/>
</dbReference>
<dbReference type="InterPro" id="IPR047872">
    <property type="entry name" value="EFG_IV"/>
</dbReference>
<sequence>MNNLFRFRSFVKSPIFWFSQPIHKLIRNIGVSAHIDSGKTTFSERVLYYGGRIHEIHEVKGADSAGATMDFMELEKEKGITIQSAATHLQWKGYQVNLIDTPGHVDFTIEVERALRVLDGGVLLICGVAGVQPQTLTVHKQMSRYKVPRIIFINKLDRMGANPWSAITSIRKRLGLTVAAVQVPIGADQTFNGLIDLIKMKAYYFEGLKGEEVREAEVPERYMEQAKEKRQELIETLGSVDPEIEDLYLNEQPISEEQIKAAIRKNCQEHKFYPVFMGSAYKNKGVQLALDGVVDYLPAPEEKSNFGFQYSQDLKEEKKIEFKTDAKQPFVGYAFKLEENKFGQLTYVRVYQGKLKRGDYVYNMKTKKRVKVAKMAKMHANQMEEISEVEAGDIFAVFGVDCSSGDTLVYGDMSYQALCSSMFVPQPVMSLAIKPTKKEYSGRFQKALSKFQREDPTFNVDMDKESEEIIISGMGELHLQIYAERMRREFEIEVNLGQPTVNYRETITQRQQFDYLHKKQSGGAGQYAKVIGYVEPLQLEEGQFSNQFENRVIGTSIPNEYITAVEKGFYECVEKGPLTGYPVVNVRFALEGGETHVVDSSSNAFMLATKYAFAQAFKAARPEILEPIMAVEIMVPAASYQQAMVGIAKRRGSVTNTESRGDMFVLNADVPLSQMFGYATELRGFTSGQGEFSLEYRKHDPVPPNEVEMILSKFKGKKRGQ</sequence>
<dbReference type="InterPro" id="IPR031157">
    <property type="entry name" value="G_TR_CS"/>
</dbReference>
<dbReference type="NCBIfam" id="TIGR00484">
    <property type="entry name" value="EF-G"/>
    <property type="match status" value="1"/>
</dbReference>
<dbReference type="InterPro" id="IPR020568">
    <property type="entry name" value="Ribosomal_Su5_D2-typ_SF"/>
</dbReference>
<dbReference type="InterPro" id="IPR004540">
    <property type="entry name" value="Transl_elong_EFG/EF2"/>
</dbReference>
<dbReference type="PRINTS" id="PR00315">
    <property type="entry name" value="ELONGATNFCT"/>
</dbReference>
<dbReference type="Proteomes" id="UP000785679">
    <property type="component" value="Unassembled WGS sequence"/>
</dbReference>
<dbReference type="CDD" id="cd16262">
    <property type="entry name" value="EFG_III"/>
    <property type="match status" value="1"/>
</dbReference>
<evidence type="ECO:0000313" key="9">
    <source>
        <dbReference type="EMBL" id="TNV75051.1"/>
    </source>
</evidence>
<dbReference type="InterPro" id="IPR027417">
    <property type="entry name" value="P-loop_NTPase"/>
</dbReference>
<evidence type="ECO:0000256" key="5">
    <source>
        <dbReference type="ARBA" id="ARBA00022917"/>
    </source>
</evidence>
<dbReference type="EMBL" id="RRYP01016511">
    <property type="protein sequence ID" value="TNV75051.1"/>
    <property type="molecule type" value="Genomic_DNA"/>
</dbReference>
<dbReference type="NCBIfam" id="TIGR00231">
    <property type="entry name" value="small_GTP"/>
    <property type="match status" value="1"/>
</dbReference>
<keyword evidence="3 7" id="KW-0547">Nucleotide-binding</keyword>
<comment type="pathway">
    <text evidence="7">Protein biosynthesis; polypeptide chain elongation.</text>
</comment>
<dbReference type="InterPro" id="IPR009022">
    <property type="entry name" value="EFG_III"/>
</dbReference>
<dbReference type="Pfam" id="PF14492">
    <property type="entry name" value="EFG_III"/>
    <property type="match status" value="1"/>
</dbReference>
<dbReference type="Pfam" id="PF03144">
    <property type="entry name" value="GTP_EFTU_D2"/>
    <property type="match status" value="1"/>
</dbReference>
<dbReference type="FunFam" id="3.30.230.10:FF:000003">
    <property type="entry name" value="Elongation factor G"/>
    <property type="match status" value="1"/>
</dbReference>
<dbReference type="SUPFAM" id="SSF52540">
    <property type="entry name" value="P-loop containing nucleoside triphosphate hydrolases"/>
    <property type="match status" value="1"/>
</dbReference>
<dbReference type="SMART" id="SM00838">
    <property type="entry name" value="EFG_C"/>
    <property type="match status" value="1"/>
</dbReference>
<evidence type="ECO:0000256" key="4">
    <source>
        <dbReference type="ARBA" id="ARBA00022768"/>
    </source>
</evidence>
<dbReference type="FunFam" id="3.40.50.300:FF:000029">
    <property type="entry name" value="Elongation factor G"/>
    <property type="match status" value="1"/>
</dbReference>
<dbReference type="InterPro" id="IPR000795">
    <property type="entry name" value="T_Tr_GTP-bd_dom"/>
</dbReference>
<dbReference type="SUPFAM" id="SSF54980">
    <property type="entry name" value="EF-G C-terminal domain-like"/>
    <property type="match status" value="2"/>
</dbReference>
<dbReference type="FunFam" id="3.30.70.870:FF:000001">
    <property type="entry name" value="Elongation factor G"/>
    <property type="match status" value="1"/>
</dbReference>
<evidence type="ECO:0000313" key="10">
    <source>
        <dbReference type="Proteomes" id="UP000785679"/>
    </source>
</evidence>
<evidence type="ECO:0000256" key="2">
    <source>
        <dbReference type="ARBA" id="ARBA00005870"/>
    </source>
</evidence>
<dbReference type="CDD" id="cd01886">
    <property type="entry name" value="EF-G"/>
    <property type="match status" value="1"/>
</dbReference>
<gene>
    <name evidence="9" type="ORF">FGO68_gene1703</name>
</gene>
<dbReference type="GO" id="GO:0003924">
    <property type="term" value="F:GTPase activity"/>
    <property type="evidence" value="ECO:0007669"/>
    <property type="project" value="UniProtKB-UniRule"/>
</dbReference>
<keyword evidence="7" id="KW-0496">Mitochondrion</keyword>
<dbReference type="SMART" id="SM00889">
    <property type="entry name" value="EFG_IV"/>
    <property type="match status" value="1"/>
</dbReference>
<dbReference type="SUPFAM" id="SSF54211">
    <property type="entry name" value="Ribosomal protein S5 domain 2-like"/>
    <property type="match status" value="1"/>
</dbReference>
<keyword evidence="6 7" id="KW-0342">GTP-binding</keyword>
<comment type="caution">
    <text evidence="9">The sequence shown here is derived from an EMBL/GenBank/DDBJ whole genome shotgun (WGS) entry which is preliminary data.</text>
</comment>
<dbReference type="Gene3D" id="3.30.70.240">
    <property type="match status" value="1"/>
</dbReference>
<comment type="similarity">
    <text evidence="7">Belongs to the GTP-binding elongation factor family. EF-G/EF-2 subfamily.</text>
</comment>
<organism evidence="9 10">
    <name type="scientific">Halteria grandinella</name>
    <dbReference type="NCBI Taxonomy" id="5974"/>
    <lineage>
        <taxon>Eukaryota</taxon>
        <taxon>Sar</taxon>
        <taxon>Alveolata</taxon>
        <taxon>Ciliophora</taxon>
        <taxon>Intramacronucleata</taxon>
        <taxon>Spirotrichea</taxon>
        <taxon>Stichotrichia</taxon>
        <taxon>Sporadotrichida</taxon>
        <taxon>Halteriidae</taxon>
        <taxon>Halteria</taxon>
    </lineage>
</organism>
<dbReference type="GO" id="GO:0005525">
    <property type="term" value="F:GTP binding"/>
    <property type="evidence" value="ECO:0007669"/>
    <property type="project" value="UniProtKB-UniRule"/>
</dbReference>
<dbReference type="InterPro" id="IPR035647">
    <property type="entry name" value="EFG_III/V"/>
</dbReference>
<dbReference type="GO" id="GO:0003746">
    <property type="term" value="F:translation elongation factor activity"/>
    <property type="evidence" value="ECO:0007669"/>
    <property type="project" value="UniProtKB-UniRule"/>
</dbReference>